<feature type="non-terminal residue" evidence="1">
    <location>
        <position position="82"/>
    </location>
</feature>
<reference evidence="1" key="1">
    <citation type="submission" date="2018-11" db="EMBL/GenBank/DDBJ databases">
        <authorList>
            <consortium name="Pathogen Informatics"/>
        </authorList>
    </citation>
    <scope>NUCLEOTIDE SEQUENCE</scope>
</reference>
<accession>A0A448X384</accession>
<dbReference type="Proteomes" id="UP000784294">
    <property type="component" value="Unassembled WGS sequence"/>
</dbReference>
<sequence>MEFAILFGFVNTFFIFQDIGLLGLPVANLHRLVHLSELHLCNNRLRYLPYTMIKHSHLRLLELSNNPFLKLDAFHSSSETSE</sequence>
<keyword evidence="2" id="KW-1185">Reference proteome</keyword>
<proteinExistence type="predicted"/>
<dbReference type="InterPro" id="IPR032675">
    <property type="entry name" value="LRR_dom_sf"/>
</dbReference>
<comment type="caution">
    <text evidence="1">The sequence shown here is derived from an EMBL/GenBank/DDBJ whole genome shotgun (WGS) entry which is preliminary data.</text>
</comment>
<dbReference type="AlphaFoldDB" id="A0A448X384"/>
<evidence type="ECO:0000313" key="2">
    <source>
        <dbReference type="Proteomes" id="UP000784294"/>
    </source>
</evidence>
<dbReference type="SUPFAM" id="SSF52058">
    <property type="entry name" value="L domain-like"/>
    <property type="match status" value="1"/>
</dbReference>
<gene>
    <name evidence="1" type="ORF">PXEA_LOCUS20499</name>
</gene>
<name>A0A448X384_9PLAT</name>
<evidence type="ECO:0000313" key="1">
    <source>
        <dbReference type="EMBL" id="VEL27059.1"/>
    </source>
</evidence>
<organism evidence="1 2">
    <name type="scientific">Protopolystoma xenopodis</name>
    <dbReference type="NCBI Taxonomy" id="117903"/>
    <lineage>
        <taxon>Eukaryota</taxon>
        <taxon>Metazoa</taxon>
        <taxon>Spiralia</taxon>
        <taxon>Lophotrochozoa</taxon>
        <taxon>Platyhelminthes</taxon>
        <taxon>Monogenea</taxon>
        <taxon>Polyopisthocotylea</taxon>
        <taxon>Polystomatidea</taxon>
        <taxon>Polystomatidae</taxon>
        <taxon>Protopolystoma</taxon>
    </lineage>
</organism>
<dbReference type="Gene3D" id="3.80.10.10">
    <property type="entry name" value="Ribonuclease Inhibitor"/>
    <property type="match status" value="1"/>
</dbReference>
<protein>
    <submittedName>
        <fullName evidence="1">Uncharacterized protein</fullName>
    </submittedName>
</protein>
<dbReference type="EMBL" id="CAAALY010084614">
    <property type="protein sequence ID" value="VEL27059.1"/>
    <property type="molecule type" value="Genomic_DNA"/>
</dbReference>